<evidence type="ECO:0000256" key="2">
    <source>
        <dbReference type="ARBA" id="ARBA00004939"/>
    </source>
</evidence>
<dbReference type="GO" id="GO:0006094">
    <property type="term" value="P:gluconeogenesis"/>
    <property type="evidence" value="ECO:0007669"/>
    <property type="project" value="UniProtKB-UniRule"/>
</dbReference>
<gene>
    <name evidence="8" type="primary">tpiA</name>
    <name evidence="10" type="ORF">EV686_10425</name>
</gene>
<dbReference type="OrthoDB" id="9809429at2"/>
<dbReference type="PANTHER" id="PTHR21139">
    <property type="entry name" value="TRIOSEPHOSPHATE ISOMERASE"/>
    <property type="match status" value="1"/>
</dbReference>
<dbReference type="InterPro" id="IPR035990">
    <property type="entry name" value="TIM_sf"/>
</dbReference>
<keyword evidence="11" id="KW-1185">Reference proteome</keyword>
<dbReference type="PROSITE" id="PS51440">
    <property type="entry name" value="TIM_2"/>
    <property type="match status" value="1"/>
</dbReference>
<dbReference type="InterPro" id="IPR020861">
    <property type="entry name" value="Triosephosphate_isomerase_AS"/>
</dbReference>
<dbReference type="AlphaFoldDB" id="A0A4V2VRK8"/>
<comment type="caution">
    <text evidence="10">The sequence shown here is derived from an EMBL/GenBank/DDBJ whole genome shotgun (WGS) entry which is preliminary data.</text>
</comment>
<dbReference type="GO" id="GO:0005829">
    <property type="term" value="C:cytosol"/>
    <property type="evidence" value="ECO:0007669"/>
    <property type="project" value="TreeGrafter"/>
</dbReference>
<evidence type="ECO:0000256" key="4">
    <source>
        <dbReference type="ARBA" id="ARBA00022432"/>
    </source>
</evidence>
<feature type="binding site" evidence="8">
    <location>
        <begin position="230"/>
        <end position="231"/>
    </location>
    <ligand>
        <name>substrate</name>
    </ligand>
</feature>
<keyword evidence="5 8" id="KW-0963">Cytoplasm</keyword>
<feature type="active site" description="Proton acceptor" evidence="8">
    <location>
        <position position="167"/>
    </location>
</feature>
<name>A0A4V2VRK8_9BURK</name>
<dbReference type="HAMAP" id="MF_00147_B">
    <property type="entry name" value="TIM_B"/>
    <property type="match status" value="1"/>
</dbReference>
<evidence type="ECO:0000313" key="11">
    <source>
        <dbReference type="Proteomes" id="UP000294692"/>
    </source>
</evidence>
<comment type="subcellular location">
    <subcellularLocation>
        <location evidence="8 9">Cytoplasm</location>
    </subcellularLocation>
</comment>
<feature type="binding site" evidence="8">
    <location>
        <position position="209"/>
    </location>
    <ligand>
        <name>substrate</name>
    </ligand>
</feature>
<comment type="pathway">
    <text evidence="1 8 9">Carbohydrate degradation; glycolysis; D-glyceraldehyde 3-phosphate from glycerone phosphate: step 1/1.</text>
</comment>
<dbReference type="SUPFAM" id="SSF51351">
    <property type="entry name" value="Triosephosphate isomerase (TIM)"/>
    <property type="match status" value="1"/>
</dbReference>
<accession>A0A4V2VRK8</accession>
<feature type="binding site" evidence="8">
    <location>
        <begin position="13"/>
        <end position="15"/>
    </location>
    <ligand>
        <name>substrate</name>
    </ligand>
</feature>
<comment type="function">
    <text evidence="8">Involved in the gluconeogenesis. Catalyzes stereospecifically the conversion of dihydroxyacetone phosphate (DHAP) to D-glyceraldehyde-3-phosphate (G3P).</text>
</comment>
<dbReference type="NCBIfam" id="TIGR00419">
    <property type="entry name" value="tim"/>
    <property type="match status" value="1"/>
</dbReference>
<comment type="catalytic activity">
    <reaction evidence="8 9">
        <text>D-glyceraldehyde 3-phosphate = dihydroxyacetone phosphate</text>
        <dbReference type="Rhea" id="RHEA:18585"/>
        <dbReference type="ChEBI" id="CHEBI:57642"/>
        <dbReference type="ChEBI" id="CHEBI:59776"/>
        <dbReference type="EC" id="5.3.1.1"/>
    </reaction>
</comment>
<comment type="subunit">
    <text evidence="8 9">Homodimer.</text>
</comment>
<dbReference type="RefSeq" id="WP_132476151.1">
    <property type="nucleotide sequence ID" value="NZ_JBHRVM010000001.1"/>
</dbReference>
<comment type="similarity">
    <text evidence="3 8 9">Belongs to the triosephosphate isomerase family.</text>
</comment>
<organism evidence="10 11">
    <name type="scientific">Paracandidimonas soli</name>
    <dbReference type="NCBI Taxonomy" id="1917182"/>
    <lineage>
        <taxon>Bacteria</taxon>
        <taxon>Pseudomonadati</taxon>
        <taxon>Pseudomonadota</taxon>
        <taxon>Betaproteobacteria</taxon>
        <taxon>Burkholderiales</taxon>
        <taxon>Alcaligenaceae</taxon>
        <taxon>Paracandidimonas</taxon>
    </lineage>
</organism>
<evidence type="ECO:0000256" key="7">
    <source>
        <dbReference type="ARBA" id="ARBA00023235"/>
    </source>
</evidence>
<dbReference type="FunFam" id="3.20.20.70:FF:000016">
    <property type="entry name" value="Triosephosphate isomerase"/>
    <property type="match status" value="1"/>
</dbReference>
<dbReference type="GO" id="GO:0006096">
    <property type="term" value="P:glycolytic process"/>
    <property type="evidence" value="ECO:0007669"/>
    <property type="project" value="UniProtKB-UniRule"/>
</dbReference>
<dbReference type="GO" id="GO:0004807">
    <property type="term" value="F:triose-phosphate isomerase activity"/>
    <property type="evidence" value="ECO:0007669"/>
    <property type="project" value="UniProtKB-UniRule"/>
</dbReference>
<dbReference type="InterPro" id="IPR000652">
    <property type="entry name" value="Triosephosphate_isomerase"/>
</dbReference>
<dbReference type="InterPro" id="IPR022896">
    <property type="entry name" value="TrioseP_Isoase_bac/euk"/>
</dbReference>
<comment type="pathway">
    <text evidence="2">Carbohydrate metabolism; erythritol degradation.</text>
</comment>
<dbReference type="Gene3D" id="3.20.20.70">
    <property type="entry name" value="Aldolase class I"/>
    <property type="match status" value="1"/>
</dbReference>
<evidence type="ECO:0000256" key="9">
    <source>
        <dbReference type="RuleBase" id="RU363013"/>
    </source>
</evidence>
<keyword evidence="4 8" id="KW-0312">Gluconeogenesis</keyword>
<evidence type="ECO:0000256" key="6">
    <source>
        <dbReference type="ARBA" id="ARBA00023152"/>
    </source>
</evidence>
<dbReference type="CDD" id="cd00311">
    <property type="entry name" value="TIM"/>
    <property type="match status" value="1"/>
</dbReference>
<dbReference type="InterPro" id="IPR013785">
    <property type="entry name" value="Aldolase_TIM"/>
</dbReference>
<dbReference type="EMBL" id="SMBX01000004">
    <property type="protein sequence ID" value="TCU98929.1"/>
    <property type="molecule type" value="Genomic_DNA"/>
</dbReference>
<evidence type="ECO:0000313" key="10">
    <source>
        <dbReference type="EMBL" id="TCU98929.1"/>
    </source>
</evidence>
<dbReference type="GO" id="GO:0019563">
    <property type="term" value="P:glycerol catabolic process"/>
    <property type="evidence" value="ECO:0007669"/>
    <property type="project" value="TreeGrafter"/>
</dbReference>
<keyword evidence="7 8" id="KW-0413">Isomerase</keyword>
<dbReference type="EC" id="5.3.1.1" evidence="8 9"/>
<dbReference type="GO" id="GO:0046166">
    <property type="term" value="P:glyceraldehyde-3-phosphate biosynthetic process"/>
    <property type="evidence" value="ECO:0007669"/>
    <property type="project" value="TreeGrafter"/>
</dbReference>
<dbReference type="UniPathway" id="UPA00109">
    <property type="reaction ID" value="UER00189"/>
</dbReference>
<dbReference type="PANTHER" id="PTHR21139:SF42">
    <property type="entry name" value="TRIOSEPHOSPHATE ISOMERASE"/>
    <property type="match status" value="1"/>
</dbReference>
<dbReference type="Pfam" id="PF00121">
    <property type="entry name" value="TIM"/>
    <property type="match status" value="1"/>
</dbReference>
<feature type="binding site" evidence="8">
    <location>
        <position position="173"/>
    </location>
    <ligand>
        <name>substrate</name>
    </ligand>
</feature>
<dbReference type="PROSITE" id="PS00171">
    <property type="entry name" value="TIM_1"/>
    <property type="match status" value="1"/>
</dbReference>
<proteinExistence type="inferred from homology"/>
<dbReference type="Proteomes" id="UP000294692">
    <property type="component" value="Unassembled WGS sequence"/>
</dbReference>
<evidence type="ECO:0000256" key="3">
    <source>
        <dbReference type="ARBA" id="ARBA00007422"/>
    </source>
</evidence>
<keyword evidence="6 8" id="KW-0324">Glycolysis</keyword>
<reference evidence="10 11" key="1">
    <citation type="submission" date="2019-03" db="EMBL/GenBank/DDBJ databases">
        <title>Genomic Encyclopedia of Type Strains, Phase IV (KMG-IV): sequencing the most valuable type-strain genomes for metagenomic binning, comparative biology and taxonomic classification.</title>
        <authorList>
            <person name="Goeker M."/>
        </authorList>
    </citation>
    <scope>NUCLEOTIDE SEQUENCE [LARGE SCALE GENOMIC DNA]</scope>
    <source>
        <strain evidence="10 11">DSM 100048</strain>
    </source>
</reference>
<dbReference type="UniPathway" id="UPA00138"/>
<evidence type="ECO:0000256" key="5">
    <source>
        <dbReference type="ARBA" id="ARBA00022490"/>
    </source>
</evidence>
<comment type="pathway">
    <text evidence="8 9">Carbohydrate biosynthesis; gluconeogenesis.</text>
</comment>
<feature type="active site" description="Electrophile" evidence="8">
    <location>
        <position position="96"/>
    </location>
</feature>
<sequence>MTDFIRKRLVIGNWKMHGTSVQNAALLSSLGDYAGSAELAVCVPFPYLAQASQSLEGSAISWGAQDVSAHAQGAYTGEVSAAMLADFACRWVLVGHSERRAYHGETDALVADKTQAAIGAGLTPVVCIGETLAEREAGRLQEVMLRQLDQVLALGGDALSRIVLAYEPVWAIGTGQSATPELAQEAHAFIRAQLERAGQPQVRVLYGGSVNAANAASLFEMPDIDGALVGGASLQAQEFLRIAAS</sequence>
<evidence type="ECO:0000256" key="8">
    <source>
        <dbReference type="HAMAP-Rule" id="MF_00147"/>
    </source>
</evidence>
<protein>
    <recommendedName>
        <fullName evidence="8 9">Triosephosphate isomerase</fullName>
        <shortName evidence="8">TIM</shortName>
        <shortName evidence="8">TPI</shortName>
        <ecNumber evidence="8 9">5.3.1.1</ecNumber>
    </recommendedName>
    <alternativeName>
        <fullName evidence="8">Triose-phosphate isomerase</fullName>
    </alternativeName>
</protein>
<evidence type="ECO:0000256" key="1">
    <source>
        <dbReference type="ARBA" id="ARBA00004680"/>
    </source>
</evidence>